<feature type="compositionally biased region" description="Basic and acidic residues" evidence="1">
    <location>
        <begin position="18"/>
        <end position="35"/>
    </location>
</feature>
<proteinExistence type="predicted"/>
<gene>
    <name evidence="2" type="ORF">GTHE00462_LOCUS27670</name>
</gene>
<evidence type="ECO:0000256" key="1">
    <source>
        <dbReference type="SAM" id="MobiDB-lite"/>
    </source>
</evidence>
<name>A0A7S4UCV3_GUITH</name>
<organism evidence="2">
    <name type="scientific">Guillardia theta</name>
    <name type="common">Cryptophyte</name>
    <name type="synonym">Cryptomonas phi</name>
    <dbReference type="NCBI Taxonomy" id="55529"/>
    <lineage>
        <taxon>Eukaryota</taxon>
        <taxon>Cryptophyceae</taxon>
        <taxon>Pyrenomonadales</taxon>
        <taxon>Geminigeraceae</taxon>
        <taxon>Guillardia</taxon>
    </lineage>
</organism>
<feature type="region of interest" description="Disordered" evidence="1">
    <location>
        <begin position="1"/>
        <end position="239"/>
    </location>
</feature>
<accession>A0A7S4UCV3</accession>
<feature type="compositionally biased region" description="Low complexity" evidence="1">
    <location>
        <begin position="227"/>
        <end position="239"/>
    </location>
</feature>
<feature type="compositionally biased region" description="Basic and acidic residues" evidence="1">
    <location>
        <begin position="89"/>
        <end position="171"/>
    </location>
</feature>
<dbReference type="OMA" id="DEQGFTK"/>
<feature type="compositionally biased region" description="Basic and acidic residues" evidence="1">
    <location>
        <begin position="42"/>
        <end position="53"/>
    </location>
</feature>
<protein>
    <submittedName>
        <fullName evidence="2">Uncharacterized protein</fullName>
    </submittedName>
</protein>
<dbReference type="EMBL" id="HBKN01035466">
    <property type="protein sequence ID" value="CAE2321644.1"/>
    <property type="molecule type" value="Transcribed_RNA"/>
</dbReference>
<dbReference type="AlphaFoldDB" id="A0A7S4UCV3"/>
<evidence type="ECO:0000313" key="2">
    <source>
        <dbReference type="EMBL" id="CAE2321644.1"/>
    </source>
</evidence>
<reference evidence="2" key="1">
    <citation type="submission" date="2021-01" db="EMBL/GenBank/DDBJ databases">
        <authorList>
            <person name="Corre E."/>
            <person name="Pelletier E."/>
            <person name="Niang G."/>
            <person name="Scheremetjew M."/>
            <person name="Finn R."/>
            <person name="Kale V."/>
            <person name="Holt S."/>
            <person name="Cochrane G."/>
            <person name="Meng A."/>
            <person name="Brown T."/>
            <person name="Cohen L."/>
        </authorList>
    </citation>
    <scope>NUCLEOTIDE SEQUENCE</scope>
    <source>
        <strain evidence="2">CCMP 2712</strain>
    </source>
</reference>
<sequence>MTTESTNASADPVNDSHANGKETSAEHHGKGKDHSVANASDTNEKNGTEKAEINKSPSKAPSSVKEETSNVFSSDDDMPLAAAGSTKAKAQDAKDSKDDKPKSSDKAKDHKDTKESHKKEVKQDGEAKAPSKVKDEPKSKASKPDAEDSDDEKPISKLRAENAKAAKKETKPPAPASDSDDDKPIRALASKSPVKKEAKGSGKKRKIADSDSEDEPVKKPSKKPAKLSKNNSASNVKKPATSLKEWLIEKFLIRWWYVVEWPPKDRDLPKMDGYKELDHYPYLLFNEDTGHVKNCRTKENMPPCKEKYMSRSTDEMRKMAMEAIQKQMEVLKEHEPHNTELLNTLKKELKEVKGKTSAEVGV</sequence>